<dbReference type="EMBL" id="CP001630">
    <property type="protein sequence ID" value="ACU35553.1"/>
    <property type="molecule type" value="Genomic_DNA"/>
</dbReference>
<evidence type="ECO:0008006" key="5">
    <source>
        <dbReference type="Google" id="ProtNLM"/>
    </source>
</evidence>
<feature type="compositionally biased region" description="Polar residues" evidence="1">
    <location>
        <begin position="36"/>
        <end position="48"/>
    </location>
</feature>
<dbReference type="STRING" id="446462.Amir_1604"/>
<dbReference type="KEGG" id="ami:Amir_1604"/>
<sequence length="190" mass="19831">MTTRSERKKLLTPRIAGALLLAAALTACSTVEPGSPSASSDQESGTAQSPTTRSSSGSGGTTTGDVDSCEVLTSVAGQNDLREIKKDSITDNTCFAKTSKRETVHLTIYPDLSLEQYQANSLTEMSDTTVGSRPAKKAKKAVAQLDCVIAIEISPTSRADVFAYSINSLDEACAKAEALAKAVEPSLPKG</sequence>
<dbReference type="eggNOG" id="ENOG5032BPZ">
    <property type="taxonomic scope" value="Bacteria"/>
</dbReference>
<dbReference type="AlphaFoldDB" id="C6WBI5"/>
<evidence type="ECO:0000313" key="4">
    <source>
        <dbReference type="Proteomes" id="UP000002213"/>
    </source>
</evidence>
<evidence type="ECO:0000313" key="3">
    <source>
        <dbReference type="EMBL" id="ACU35553.1"/>
    </source>
</evidence>
<dbReference type="Proteomes" id="UP000002213">
    <property type="component" value="Chromosome"/>
</dbReference>
<accession>C6WBI5</accession>
<gene>
    <name evidence="3" type="ordered locus">Amir_1604</name>
</gene>
<evidence type="ECO:0000256" key="1">
    <source>
        <dbReference type="SAM" id="MobiDB-lite"/>
    </source>
</evidence>
<evidence type="ECO:0000256" key="2">
    <source>
        <dbReference type="SAM" id="SignalP"/>
    </source>
</evidence>
<feature type="chain" id="PRO_5038629291" description="DUF3558 domain-containing protein" evidence="2">
    <location>
        <begin position="30"/>
        <end position="190"/>
    </location>
</feature>
<dbReference type="PROSITE" id="PS51257">
    <property type="entry name" value="PROKAR_LIPOPROTEIN"/>
    <property type="match status" value="1"/>
</dbReference>
<protein>
    <recommendedName>
        <fullName evidence="5">DUF3558 domain-containing protein</fullName>
    </recommendedName>
</protein>
<organism evidence="3 4">
    <name type="scientific">Actinosynnema mirum (strain ATCC 29888 / DSM 43827 / JCM 3225 / NBRC 14064 / NCIMB 13271 / NRRL B-12336 / IMRU 3971 / 101)</name>
    <dbReference type="NCBI Taxonomy" id="446462"/>
    <lineage>
        <taxon>Bacteria</taxon>
        <taxon>Bacillati</taxon>
        <taxon>Actinomycetota</taxon>
        <taxon>Actinomycetes</taxon>
        <taxon>Pseudonocardiales</taxon>
        <taxon>Pseudonocardiaceae</taxon>
        <taxon>Actinosynnema</taxon>
    </lineage>
</organism>
<dbReference type="HOGENOM" id="CLU_125475_0_0_11"/>
<feature type="signal peptide" evidence="2">
    <location>
        <begin position="1"/>
        <end position="29"/>
    </location>
</feature>
<keyword evidence="2" id="KW-0732">Signal</keyword>
<reference evidence="3 4" key="1">
    <citation type="journal article" date="2009" name="Stand. Genomic Sci.">
        <title>Complete genome sequence of Actinosynnema mirum type strain (101).</title>
        <authorList>
            <person name="Land M."/>
            <person name="Lapidus A."/>
            <person name="Mayilraj S."/>
            <person name="Chen F."/>
            <person name="Copeland A."/>
            <person name="Del Rio T.G."/>
            <person name="Nolan M."/>
            <person name="Lucas S."/>
            <person name="Tice H."/>
            <person name="Cheng J.F."/>
            <person name="Chertkov O."/>
            <person name="Bruce D."/>
            <person name="Goodwin L."/>
            <person name="Pitluck S."/>
            <person name="Rohde M."/>
            <person name="Goker M."/>
            <person name="Pati A."/>
            <person name="Ivanova N."/>
            <person name="Mavromatis K."/>
            <person name="Chen A."/>
            <person name="Palaniappan K."/>
            <person name="Hauser L."/>
            <person name="Chang Y.J."/>
            <person name="Jeffries C.C."/>
            <person name="Brettin T."/>
            <person name="Detter J.C."/>
            <person name="Han C."/>
            <person name="Chain P."/>
            <person name="Tindall B.J."/>
            <person name="Bristow J."/>
            <person name="Eisen J.A."/>
            <person name="Markowitz V."/>
            <person name="Hugenholtz P."/>
            <person name="Kyrpides N.C."/>
            <person name="Klenk H.P."/>
        </authorList>
    </citation>
    <scope>NUCLEOTIDE SEQUENCE [LARGE SCALE GENOMIC DNA]</scope>
    <source>
        <strain evidence="4">ATCC 29888 / DSM 43827 / JCM 3225 / NBRC 14064 / NCIMB 13271 / NRRL B-12336 / IMRU 3971 / 101</strain>
    </source>
</reference>
<keyword evidence="4" id="KW-1185">Reference proteome</keyword>
<feature type="region of interest" description="Disordered" evidence="1">
    <location>
        <begin position="30"/>
        <end position="67"/>
    </location>
</feature>
<proteinExistence type="predicted"/>
<name>C6WBI5_ACTMD</name>